<dbReference type="GO" id="GO:0004519">
    <property type="term" value="F:endonuclease activity"/>
    <property type="evidence" value="ECO:0007669"/>
    <property type="project" value="UniProtKB-KW"/>
</dbReference>
<accession>A0A3P3R7T9</accession>
<organism evidence="2 3">
    <name type="scientific">Halocatena pleomorpha</name>
    <dbReference type="NCBI Taxonomy" id="1785090"/>
    <lineage>
        <taxon>Archaea</taxon>
        <taxon>Methanobacteriati</taxon>
        <taxon>Methanobacteriota</taxon>
        <taxon>Stenosarchaea group</taxon>
        <taxon>Halobacteria</taxon>
        <taxon>Halobacteriales</taxon>
        <taxon>Natronomonadaceae</taxon>
        <taxon>Halocatena</taxon>
    </lineage>
</organism>
<proteinExistence type="predicted"/>
<dbReference type="InterPro" id="IPR007560">
    <property type="entry name" value="Restrct_endonuc_IV_Mrr"/>
</dbReference>
<comment type="caution">
    <text evidence="2">The sequence shown here is derived from an EMBL/GenBank/DDBJ whole genome shotgun (WGS) entry which is preliminary data.</text>
</comment>
<keyword evidence="2" id="KW-0378">Hydrolase</keyword>
<name>A0A3P3R7T9_9EURY</name>
<dbReference type="Pfam" id="PF04471">
    <property type="entry name" value="Mrr_cat"/>
    <property type="match status" value="1"/>
</dbReference>
<dbReference type="OrthoDB" id="141004at2157"/>
<feature type="domain" description="Restriction endonuclease type IV Mrr" evidence="1">
    <location>
        <begin position="14"/>
        <end position="73"/>
    </location>
</feature>
<keyword evidence="2" id="KW-0540">Nuclease</keyword>
<sequence>MTTTHNSDTLLDQLQTMDADSFESFVGELWERQGWTTTVSQLSNDAGIDVVATKNDPFDQKHLIQAKRYGPTTTVGGA</sequence>
<dbReference type="RefSeq" id="WP_124956098.1">
    <property type="nucleotide sequence ID" value="NZ_RRCH01000033.1"/>
</dbReference>
<protein>
    <submittedName>
        <fullName evidence="2">Restriction endonuclease</fullName>
    </submittedName>
</protein>
<dbReference type="Proteomes" id="UP000282322">
    <property type="component" value="Unassembled WGS sequence"/>
</dbReference>
<dbReference type="SUPFAM" id="SSF52980">
    <property type="entry name" value="Restriction endonuclease-like"/>
    <property type="match status" value="1"/>
</dbReference>
<dbReference type="InterPro" id="IPR011335">
    <property type="entry name" value="Restrct_endonuc-II-like"/>
</dbReference>
<dbReference type="GO" id="GO:0009307">
    <property type="term" value="P:DNA restriction-modification system"/>
    <property type="evidence" value="ECO:0007669"/>
    <property type="project" value="InterPro"/>
</dbReference>
<dbReference type="GO" id="GO:0003677">
    <property type="term" value="F:DNA binding"/>
    <property type="evidence" value="ECO:0007669"/>
    <property type="project" value="InterPro"/>
</dbReference>
<evidence type="ECO:0000313" key="2">
    <source>
        <dbReference type="EMBL" id="RRJ28700.1"/>
    </source>
</evidence>
<keyword evidence="3" id="KW-1185">Reference proteome</keyword>
<dbReference type="AlphaFoldDB" id="A0A3P3R7T9"/>
<dbReference type="EMBL" id="RRCH01000033">
    <property type="protein sequence ID" value="RRJ28700.1"/>
    <property type="molecule type" value="Genomic_DNA"/>
</dbReference>
<dbReference type="InterPro" id="IPR011856">
    <property type="entry name" value="tRNA_endonuc-like_dom_sf"/>
</dbReference>
<reference evidence="2 3" key="1">
    <citation type="submission" date="2018-11" db="EMBL/GenBank/DDBJ databases">
        <title>Taxonoimc description of Halomarina strain SPP-AMP-1.</title>
        <authorList>
            <person name="Pal Y."/>
            <person name="Srinivasana K."/>
            <person name="Verma A."/>
            <person name="Kumar P."/>
        </authorList>
    </citation>
    <scope>NUCLEOTIDE SEQUENCE [LARGE SCALE GENOMIC DNA]</scope>
    <source>
        <strain evidence="2 3">SPP-AMP-1</strain>
    </source>
</reference>
<dbReference type="Gene3D" id="3.40.1350.10">
    <property type="match status" value="1"/>
</dbReference>
<keyword evidence="2" id="KW-0255">Endonuclease</keyword>
<evidence type="ECO:0000313" key="3">
    <source>
        <dbReference type="Proteomes" id="UP000282322"/>
    </source>
</evidence>
<gene>
    <name evidence="2" type="ORF">EIK79_14925</name>
</gene>
<evidence type="ECO:0000259" key="1">
    <source>
        <dbReference type="Pfam" id="PF04471"/>
    </source>
</evidence>